<dbReference type="InterPro" id="IPR012934">
    <property type="entry name" value="Znf_AD"/>
</dbReference>
<dbReference type="PROSITE" id="PS51915">
    <property type="entry name" value="ZAD"/>
    <property type="match status" value="4"/>
</dbReference>
<evidence type="ECO:0000313" key="6">
    <source>
        <dbReference type="EnsemblMetazoa" id="AARA002880-PA"/>
    </source>
</evidence>
<dbReference type="SUPFAM" id="SSF57716">
    <property type="entry name" value="Glucocorticoid receptor-like (DNA-binding domain)"/>
    <property type="match status" value="4"/>
</dbReference>
<dbReference type="Proteomes" id="UP000075840">
    <property type="component" value="Unassembled WGS sequence"/>
</dbReference>
<feature type="region of interest" description="Disordered" evidence="5">
    <location>
        <begin position="1110"/>
        <end position="1159"/>
    </location>
</feature>
<feature type="compositionally biased region" description="Basic and acidic residues" evidence="5">
    <location>
        <begin position="1066"/>
        <end position="1081"/>
    </location>
</feature>
<dbReference type="EnsemblMetazoa" id="AARA002880-RA">
    <property type="protein sequence ID" value="AARA002880-PA"/>
    <property type="gene ID" value="AARA002880"/>
</dbReference>
<feature type="compositionally biased region" description="Basic and acidic residues" evidence="5">
    <location>
        <begin position="1619"/>
        <end position="1630"/>
    </location>
</feature>
<dbReference type="GO" id="GO:0005634">
    <property type="term" value="C:nucleus"/>
    <property type="evidence" value="ECO:0007669"/>
    <property type="project" value="InterPro"/>
</dbReference>
<dbReference type="EMBL" id="APCN01001955">
    <property type="status" value="NOT_ANNOTATED_CDS"/>
    <property type="molecule type" value="Genomic_DNA"/>
</dbReference>
<evidence type="ECO:0000256" key="1">
    <source>
        <dbReference type="ARBA" id="ARBA00022723"/>
    </source>
</evidence>
<dbReference type="VEuPathDB" id="VectorBase:AARA002880"/>
<evidence type="ECO:0000256" key="4">
    <source>
        <dbReference type="ARBA" id="ARBA00022833"/>
    </source>
</evidence>
<dbReference type="Pfam" id="PF00096">
    <property type="entry name" value="zf-C2H2"/>
    <property type="match status" value="5"/>
</dbReference>
<dbReference type="Gene3D" id="3.30.160.60">
    <property type="entry name" value="Classic Zinc Finger"/>
    <property type="match status" value="15"/>
</dbReference>
<feature type="compositionally biased region" description="Polar residues" evidence="5">
    <location>
        <begin position="253"/>
        <end position="264"/>
    </location>
</feature>
<evidence type="ECO:0000256" key="5">
    <source>
        <dbReference type="SAM" id="MobiDB-lite"/>
    </source>
</evidence>
<reference evidence="6" key="1">
    <citation type="submission" date="2022-08" db="UniProtKB">
        <authorList>
            <consortium name="EnsemblMetazoa"/>
        </authorList>
    </citation>
    <scope>IDENTIFICATION</scope>
    <source>
        <strain evidence="6">Dongola</strain>
    </source>
</reference>
<evidence type="ECO:0000256" key="3">
    <source>
        <dbReference type="ARBA" id="ARBA00022771"/>
    </source>
</evidence>
<dbReference type="VEuPathDB" id="VectorBase:AARA21_013582"/>
<keyword evidence="3" id="KW-0863">Zinc-finger</keyword>
<evidence type="ECO:0008006" key="8">
    <source>
        <dbReference type="Google" id="ProtNLM"/>
    </source>
</evidence>
<feature type="region of interest" description="Disordered" evidence="5">
    <location>
        <begin position="678"/>
        <end position="699"/>
    </location>
</feature>
<evidence type="ECO:0000256" key="2">
    <source>
        <dbReference type="ARBA" id="ARBA00022737"/>
    </source>
</evidence>
<dbReference type="InterPro" id="IPR013087">
    <property type="entry name" value="Znf_C2H2_type"/>
</dbReference>
<sequence>MEAIVPNLNEICRLCLCEDIRFLIPASKLLDDSLSLQHIERFTGIRIPPNDCELYALCMECGNKLTTSVAFLVCCKNNDTVFRNLFDLPALDAAGEDRILVDFSTEVKQSPEIEVLEEACTEPEAQETQEVQELPHNTTTTLKKSPEIEVLQEPCTELEAKETRAVQSLSHNTTSTCTEPPSAAGEFTIDPNDFIIESLDSMIDDVIVHHDGGAESLDGIEHAVAEDEPPDDAGVYCYNTSSSDQRDERSAKQELSASVSSASQIERKPPLHIPTDLECSACEIKFVDEITFKRHYRRYHVSELQKSREHRKKRQLCVECGKMVLQLSAHRLTHTQEKQFSCPHCPMKMKSKGNICRHIEAVHLKKPAKTCETCGREFVHANMYKYHMLSVHGIGKAYECAICLKKFNALSSLKSHKQTAHEKRSAFECETCGKKFKRRHTLQMHIKQGHSNDKLYSCSLCPKRLKTLLGKQAHELAHSGAVFACTLCDKVFRYKCLLQGHVICRLCLCRDENILFPATKFIDSQLTLDDVERVAGVRIVEQESMRCVLCVDCNNKLRHIKAFKASCISNDETFRKWFTVADKDCSRDDTHPLKLNAAAQALNGAARETDQCNDSANEFDEATFFDNNIEVIKEEEIDDLAVKYIVQEMYEDMEVLTEDVVDFDVDDDDEDAEEFAEDMKTEGSQTSIDDFVTSDDPGEASVPYEPYERQPTTPNETFAPAIPADHQTVTAAASEETGKKKNPQKKTLCPLCGKLILSLKDHMLSHTGEKKYRCKYCPKTCGRKGSLRLHMQAVHLKKIVKSCEICGKGFTYVESHEAHMRAKHGFGEPFECTICNIKFRHKGGLRGHNNRKHNDESNCECPTCGMKFLDKKGLRAHSIVHSDERPFGCRYCPKMFKTAKTLKNHENLHEGVTFSCTMCGKSYKHQSLLYVHMKKCHDEVCRLCLTEDEVILFPAAKLIDSTLTVDDIERFTGVRICEQERLPYVVCIDCNNKLRKFIAYRAFCTSNDVRFRKWFAVTLSDDLSDPDRTSSSLKALIKEELAADQRETTKHYSPIDDCNDQAFDSKQKVQEIEQGEQRIEDATALEGTDNIAIDDEDLGLEHVLLSDELTPDPIETSNTLPSSHQSEQQRKQRRRVTASPAAKDKHATRDSQEQDSKKHVPAKQLCPLCGKLVHSMADHMLSHTKEPKFSCQHCPMTCSRKSYLKLHVDAVHKKRIIKSCEMCDKGFSYIESYEAHMASVAANPCPPVRSKHNYGESFECTICNIKFRHKGGLRGHNNRKHNDQTNCSCDICGMKFQDKRGLRAHGRVHSDEKPFACQFCPKRFKSPNAHRTHELIHKGVVFPCTMCDKTYTYKSLLNMHMAIILRNISNICRLCLNDDEVLFPATNILDAGLTSEDVERCTGVQLFDESNIFYAICIECHNKVQKFTAYRSCCMNNDVRFRRLYPMIFEKLVWDEETGPEECLKADTVDHSYCVESYENPPEEESVTEEESAAPVDLPEEIDPEYEELVELYAADDTKVDVDDIIEEIVLETNADIEIIPQESGEETFLPELPPVQEATVEEVEHQEDNACVIESNACLQGVVELSEPSQQQHSTDEPQIAHQSTEEESDYEWMEAPKAAKESTAKDAKGSRPKQQLCTLCGKLVSYLRDHMITHTKEQKYACDRCPFVSSRKANLKTHVQNVHLKRVIRRCEKCDRGFSYVDSYNAHMRAKHNLGEYFECKICSKKFRHRGGLNGHLNRKHNEESNCTCPVCGFVCQDKKGLKDHSRVHSNEKPFVCRHCPKAFKSTYARRTHELIHKGVVFSCTVCEKSYRYKSQLVLHSKKHNAQPNTQQQENER</sequence>
<feature type="compositionally biased region" description="Polar residues" evidence="5">
    <location>
        <begin position="1115"/>
        <end position="1126"/>
    </location>
</feature>
<dbReference type="SMART" id="SM00868">
    <property type="entry name" value="zf-AD"/>
    <property type="match status" value="4"/>
</dbReference>
<keyword evidence="2" id="KW-0677">Repeat</keyword>
<accession>A0A182HNP1</accession>
<keyword evidence="4" id="KW-0862">Zinc</keyword>
<feature type="compositionally biased region" description="Basic and acidic residues" evidence="5">
    <location>
        <begin position="1142"/>
        <end position="1158"/>
    </location>
</feature>
<proteinExistence type="predicted"/>
<dbReference type="InterPro" id="IPR036236">
    <property type="entry name" value="Znf_C2H2_sf"/>
</dbReference>
<organism evidence="6 7">
    <name type="scientific">Anopheles arabiensis</name>
    <name type="common">Mosquito</name>
    <dbReference type="NCBI Taxonomy" id="7173"/>
    <lineage>
        <taxon>Eukaryota</taxon>
        <taxon>Metazoa</taxon>
        <taxon>Ecdysozoa</taxon>
        <taxon>Arthropoda</taxon>
        <taxon>Hexapoda</taxon>
        <taxon>Insecta</taxon>
        <taxon>Pterygota</taxon>
        <taxon>Neoptera</taxon>
        <taxon>Endopterygota</taxon>
        <taxon>Diptera</taxon>
        <taxon>Nematocera</taxon>
        <taxon>Culicoidea</taxon>
        <taxon>Culicidae</taxon>
        <taxon>Anophelinae</taxon>
        <taxon>Anopheles</taxon>
    </lineage>
</organism>
<dbReference type="PROSITE" id="PS00028">
    <property type="entry name" value="ZINC_FINGER_C2H2_1"/>
    <property type="match status" value="20"/>
</dbReference>
<feature type="region of interest" description="Disordered" evidence="5">
    <location>
        <begin position="1586"/>
        <end position="1630"/>
    </location>
</feature>
<dbReference type="PANTHER" id="PTHR24379:SF121">
    <property type="entry name" value="C2H2-TYPE DOMAIN-CONTAINING PROTEIN"/>
    <property type="match status" value="1"/>
</dbReference>
<keyword evidence="1" id="KW-0479">Metal-binding</keyword>
<evidence type="ECO:0000313" key="7">
    <source>
        <dbReference type="Proteomes" id="UP000075840"/>
    </source>
</evidence>
<keyword evidence="7" id="KW-1185">Reference proteome</keyword>
<feature type="region of interest" description="Disordered" evidence="5">
    <location>
        <begin position="1066"/>
        <end position="1090"/>
    </location>
</feature>
<dbReference type="PROSITE" id="PS50157">
    <property type="entry name" value="ZINC_FINGER_C2H2_2"/>
    <property type="match status" value="18"/>
</dbReference>
<dbReference type="SMART" id="SM00355">
    <property type="entry name" value="ZnF_C2H2"/>
    <property type="match status" value="29"/>
</dbReference>
<dbReference type="Gene3D" id="3.40.1800.20">
    <property type="match status" value="1"/>
</dbReference>
<dbReference type="Pfam" id="PF07776">
    <property type="entry name" value="zf-AD"/>
    <property type="match status" value="1"/>
</dbReference>
<protein>
    <recommendedName>
        <fullName evidence="8">Zinc finger protein Xfin</fullName>
    </recommendedName>
</protein>
<dbReference type="GO" id="GO:0008270">
    <property type="term" value="F:zinc ion binding"/>
    <property type="evidence" value="ECO:0007669"/>
    <property type="project" value="UniProtKB-UniRule"/>
</dbReference>
<dbReference type="SUPFAM" id="SSF57667">
    <property type="entry name" value="beta-beta-alpha zinc fingers"/>
    <property type="match status" value="12"/>
</dbReference>
<name>A0A182HNP1_ANOAR</name>
<feature type="region of interest" description="Disordered" evidence="5">
    <location>
        <begin position="226"/>
        <end position="264"/>
    </location>
</feature>
<dbReference type="PANTHER" id="PTHR24379">
    <property type="entry name" value="KRAB AND ZINC FINGER DOMAIN-CONTAINING"/>
    <property type="match status" value="1"/>
</dbReference>